<keyword evidence="3" id="KW-1185">Reference proteome</keyword>
<proteinExistence type="predicted"/>
<sequence>MKVAVLFDRFGPYHIARLEAAAKYVTVIPIEVSGETSEYQWDKVESKVLKNRITLFAQKESTSIPAIQLRQTLAQELNKVKPDVVAVNGWSDRSALSALAWCLENKVPAVVMSESAAGDEKRSWWKEFIKQNIVSRFSAGLVGGIRHADYLQELGMPKPNIFIGYDVVDNDYFQREADKARSQRAFWQQQKNLPENYFLIVSRFIQKKNLPFVIKAYHDYLKNANGQAWDLYILGDGPLKPQLLQLTNELGLQHKVHFEGFKQYNELPIYFGLAKAFVHASTTEQWGLVVNEAMAAGLPVVISERCNCVPELVHTSRNGYVIDPNNQQALTQIMTSLSNGQDNPEKMGQESRKIVATLNADAFGQGIRNAAQAAQNTPRKRMGLLSNFLLKRMINR</sequence>
<dbReference type="Pfam" id="PF00534">
    <property type="entry name" value="Glycos_transf_1"/>
    <property type="match status" value="1"/>
</dbReference>
<dbReference type="InterPro" id="IPR050194">
    <property type="entry name" value="Glycosyltransferase_grp1"/>
</dbReference>
<organism evidence="2 3">
    <name type="scientific">Adhaeribacter rhizoryzae</name>
    <dbReference type="NCBI Taxonomy" id="2607907"/>
    <lineage>
        <taxon>Bacteria</taxon>
        <taxon>Pseudomonadati</taxon>
        <taxon>Bacteroidota</taxon>
        <taxon>Cytophagia</taxon>
        <taxon>Cytophagales</taxon>
        <taxon>Hymenobacteraceae</taxon>
        <taxon>Adhaeribacter</taxon>
    </lineage>
</organism>
<evidence type="ECO:0000259" key="1">
    <source>
        <dbReference type="Pfam" id="PF00534"/>
    </source>
</evidence>
<protein>
    <submittedName>
        <fullName evidence="2">Glycosyltransferase family 4 protein</fullName>
    </submittedName>
</protein>
<keyword evidence="2" id="KW-0808">Transferase</keyword>
<comment type="caution">
    <text evidence="2">The sequence shown here is derived from an EMBL/GenBank/DDBJ whole genome shotgun (WGS) entry which is preliminary data.</text>
</comment>
<dbReference type="GO" id="GO:0016757">
    <property type="term" value="F:glycosyltransferase activity"/>
    <property type="evidence" value="ECO:0007669"/>
    <property type="project" value="InterPro"/>
</dbReference>
<evidence type="ECO:0000313" key="2">
    <source>
        <dbReference type="EMBL" id="KAA5548774.1"/>
    </source>
</evidence>
<dbReference type="CDD" id="cd03801">
    <property type="entry name" value="GT4_PimA-like"/>
    <property type="match status" value="1"/>
</dbReference>
<dbReference type="Proteomes" id="UP000323426">
    <property type="component" value="Unassembled WGS sequence"/>
</dbReference>
<evidence type="ECO:0000313" key="3">
    <source>
        <dbReference type="Proteomes" id="UP000323426"/>
    </source>
</evidence>
<gene>
    <name evidence="2" type="ORF">F0145_04485</name>
</gene>
<name>A0A5M6DMK9_9BACT</name>
<accession>A0A5M6DMK9</accession>
<dbReference type="PANTHER" id="PTHR45947">
    <property type="entry name" value="SULFOQUINOVOSYL TRANSFERASE SQD2"/>
    <property type="match status" value="1"/>
</dbReference>
<dbReference type="RefSeq" id="WP_150087101.1">
    <property type="nucleotide sequence ID" value="NZ_VWSF01000002.1"/>
</dbReference>
<reference evidence="2 3" key="1">
    <citation type="submission" date="2019-09" db="EMBL/GenBank/DDBJ databases">
        <title>Genome sequence and assembly of Adhaeribacter sp.</title>
        <authorList>
            <person name="Chhetri G."/>
        </authorList>
    </citation>
    <scope>NUCLEOTIDE SEQUENCE [LARGE SCALE GENOMIC DNA]</scope>
    <source>
        <strain evidence="2 3">DK36</strain>
    </source>
</reference>
<feature type="domain" description="Glycosyl transferase family 1" evidence="1">
    <location>
        <begin position="184"/>
        <end position="353"/>
    </location>
</feature>
<dbReference type="AlphaFoldDB" id="A0A5M6DMK9"/>
<dbReference type="Gene3D" id="3.40.50.2000">
    <property type="entry name" value="Glycogen Phosphorylase B"/>
    <property type="match status" value="2"/>
</dbReference>
<dbReference type="SUPFAM" id="SSF53756">
    <property type="entry name" value="UDP-Glycosyltransferase/glycogen phosphorylase"/>
    <property type="match status" value="1"/>
</dbReference>
<dbReference type="InterPro" id="IPR001296">
    <property type="entry name" value="Glyco_trans_1"/>
</dbReference>
<dbReference type="EMBL" id="VWSF01000002">
    <property type="protein sequence ID" value="KAA5548774.1"/>
    <property type="molecule type" value="Genomic_DNA"/>
</dbReference>
<dbReference type="PANTHER" id="PTHR45947:SF3">
    <property type="entry name" value="SULFOQUINOVOSYL TRANSFERASE SQD2"/>
    <property type="match status" value="1"/>
</dbReference>